<dbReference type="SUPFAM" id="SSF160532">
    <property type="entry name" value="Ava3019-like"/>
    <property type="match status" value="1"/>
</dbReference>
<dbReference type="Proteomes" id="UP000729733">
    <property type="component" value="Unassembled WGS sequence"/>
</dbReference>
<dbReference type="InterPro" id="IPR014953">
    <property type="entry name" value="DUF1824"/>
</dbReference>
<reference evidence="1" key="1">
    <citation type="journal article" date="2021" name="Antonie Van Leeuwenhoek">
        <title>Draft genome and description of Waterburya agarophytonicola gen. nov. sp. nov. (Pleurocapsales, Cyanobacteria): a seaweed symbiont.</title>
        <authorList>
            <person name="Bonthond G."/>
            <person name="Shalygin S."/>
            <person name="Bayer T."/>
            <person name="Weinberger F."/>
        </authorList>
    </citation>
    <scope>NUCLEOTIDE SEQUENCE</scope>
    <source>
        <strain evidence="1">KI4</strain>
    </source>
</reference>
<protein>
    <submittedName>
        <fullName evidence="1">DUF1824 family protein</fullName>
    </submittedName>
</protein>
<gene>
    <name evidence="1" type="ORF">I4641_19680</name>
</gene>
<dbReference type="Gene3D" id="3.30.360.10">
    <property type="entry name" value="Dihydrodipicolinate Reductase, domain 2"/>
    <property type="match status" value="1"/>
</dbReference>
<dbReference type="RefSeq" id="WP_229642291.1">
    <property type="nucleotide sequence ID" value="NZ_JADWDC010000071.1"/>
</dbReference>
<organism evidence="1 2">
    <name type="scientific">Waterburya agarophytonicola KI4</name>
    <dbReference type="NCBI Taxonomy" id="2874699"/>
    <lineage>
        <taxon>Bacteria</taxon>
        <taxon>Bacillati</taxon>
        <taxon>Cyanobacteriota</taxon>
        <taxon>Cyanophyceae</taxon>
        <taxon>Pleurocapsales</taxon>
        <taxon>Hyellaceae</taxon>
        <taxon>Waterburya</taxon>
        <taxon>Waterburya agarophytonicola</taxon>
    </lineage>
</organism>
<evidence type="ECO:0000313" key="1">
    <source>
        <dbReference type="EMBL" id="MCC0179190.1"/>
    </source>
</evidence>
<proteinExistence type="predicted"/>
<dbReference type="AlphaFoldDB" id="A0A964BTH0"/>
<evidence type="ECO:0000313" key="2">
    <source>
        <dbReference type="Proteomes" id="UP000729733"/>
    </source>
</evidence>
<accession>A0A964BTH0</accession>
<comment type="caution">
    <text evidence="1">The sequence shown here is derived from an EMBL/GenBank/DDBJ whole genome shotgun (WGS) entry which is preliminary data.</text>
</comment>
<keyword evidence="2" id="KW-1185">Reference proteome</keyword>
<sequence length="143" mass="16050">MSASQPADLTLDRASKILKSYDDSIQLSNIEPLAELDELRNSLRLIASLSSSQNLGICADNFRQGFSALTSYLKAFGYQGNLEQDKENQSNEPVYLKFSTQKMSYYSSEYTGEYRGVLVSYQSEDDLIAGTYGHFPLDLFLNN</sequence>
<dbReference type="EMBL" id="JADWDC010000071">
    <property type="protein sequence ID" value="MCC0179190.1"/>
    <property type="molecule type" value="Genomic_DNA"/>
</dbReference>
<dbReference type="Pfam" id="PF08854">
    <property type="entry name" value="DUF1824"/>
    <property type="match status" value="1"/>
</dbReference>
<name>A0A964BTH0_9CYAN</name>